<keyword evidence="2" id="KW-0723">Serine/threonine-protein kinase</keyword>
<keyword evidence="4 7" id="KW-0547">Nucleotide-binding</keyword>
<evidence type="ECO:0000256" key="7">
    <source>
        <dbReference type="PROSITE-ProRule" id="PRU10141"/>
    </source>
</evidence>
<proteinExistence type="predicted"/>
<dbReference type="InterPro" id="IPR017441">
    <property type="entry name" value="Protein_kinase_ATP_BS"/>
</dbReference>
<evidence type="ECO:0000256" key="3">
    <source>
        <dbReference type="ARBA" id="ARBA00022679"/>
    </source>
</evidence>
<dbReference type="PROSITE" id="PS00107">
    <property type="entry name" value="PROTEIN_KINASE_ATP"/>
    <property type="match status" value="1"/>
</dbReference>
<feature type="domain" description="Protein kinase" evidence="9">
    <location>
        <begin position="120"/>
        <end position="374"/>
    </location>
</feature>
<dbReference type="Gene3D" id="1.10.510.10">
    <property type="entry name" value="Transferase(Phosphotransferase) domain 1"/>
    <property type="match status" value="1"/>
</dbReference>
<dbReference type="AlphaFoldDB" id="A0AAD1Y7I4"/>
<dbReference type="InterPro" id="IPR050205">
    <property type="entry name" value="CDPK_Ser/Thr_kinases"/>
</dbReference>
<evidence type="ECO:0000256" key="5">
    <source>
        <dbReference type="ARBA" id="ARBA00022777"/>
    </source>
</evidence>
<sequence>MGAENCICTKSLNTRFKKKKHSSKNKEKIKMSYRETFDTSEEKKNRSTRLSDYLDQRMTITSDHPDDIHKKYLNGEERYSLFEIYQNDTDSWSDATHFVNKEAQKLFSININEESIKKFYSIGLTIGSGNYANVKRGYSLANPSIKVAIKIYDLDCTLERQLAIFREISIMSTLDHPGLIKMYEVYKDSTKLYIVSELAQGMQLYDYIFENKKILEKDTKMIIKQLLSITGYIHSKNIVHRDLKPDNIIIDPCTLKIKVLDFGSSSYFSDSGDLTEQVGTPFYVSPELLKGKYNYQADIWSIGIIAYLMLTGCPPFQDEDTQEIYMKILNEPLPFCRGQWIYLSQDSMNFVAKLLIKNPAKRIAISEALNHPWLMDFEENSLSFTETMCKKLLNRNKQSVLAREILHIYSDHIDSQTLSEWNKVFNHIYSPKFGLADMEKLKKILNKSEEFKKLSRNCDYMTLAITFNNFDERYITYTEFLAGVIDLHTDIPHFNLMQILSHMGINNEDEVTNEALQKYLQRRGYQNSKTLSTNFQIEILSELKTHKEDNSIPLHMLSSDTLCEDSGTCVGEMNSPGPLLNLIHN</sequence>
<evidence type="ECO:0000313" key="11">
    <source>
        <dbReference type="Proteomes" id="UP001295684"/>
    </source>
</evidence>
<feature type="compositionally biased region" description="Basic and acidic residues" evidence="8">
    <location>
        <begin position="24"/>
        <end position="45"/>
    </location>
</feature>
<keyword evidence="6 7" id="KW-0067">ATP-binding</keyword>
<feature type="binding site" evidence="7">
    <location>
        <position position="150"/>
    </location>
    <ligand>
        <name>ATP</name>
        <dbReference type="ChEBI" id="CHEBI:30616"/>
    </ligand>
</feature>
<dbReference type="SUPFAM" id="SSF56112">
    <property type="entry name" value="Protein kinase-like (PK-like)"/>
    <property type="match status" value="1"/>
</dbReference>
<evidence type="ECO:0000256" key="2">
    <source>
        <dbReference type="ARBA" id="ARBA00022527"/>
    </source>
</evidence>
<feature type="region of interest" description="Disordered" evidence="8">
    <location>
        <begin position="19"/>
        <end position="48"/>
    </location>
</feature>
<evidence type="ECO:0000313" key="10">
    <source>
        <dbReference type="EMBL" id="CAI2386608.1"/>
    </source>
</evidence>
<reference evidence="10" key="1">
    <citation type="submission" date="2023-07" db="EMBL/GenBank/DDBJ databases">
        <authorList>
            <consortium name="AG Swart"/>
            <person name="Singh M."/>
            <person name="Singh A."/>
            <person name="Seah K."/>
            <person name="Emmerich C."/>
        </authorList>
    </citation>
    <scope>NUCLEOTIDE SEQUENCE</scope>
    <source>
        <strain evidence="10">DP1</strain>
    </source>
</reference>
<dbReference type="Gene3D" id="1.10.238.10">
    <property type="entry name" value="EF-hand"/>
    <property type="match status" value="2"/>
</dbReference>
<dbReference type="Proteomes" id="UP001295684">
    <property type="component" value="Unassembled WGS sequence"/>
</dbReference>
<dbReference type="PROSITE" id="PS00108">
    <property type="entry name" value="PROTEIN_KINASE_ST"/>
    <property type="match status" value="1"/>
</dbReference>
<dbReference type="PROSITE" id="PS50011">
    <property type="entry name" value="PROTEIN_KINASE_DOM"/>
    <property type="match status" value="1"/>
</dbReference>
<evidence type="ECO:0000259" key="9">
    <source>
        <dbReference type="PROSITE" id="PS50011"/>
    </source>
</evidence>
<dbReference type="InterPro" id="IPR011992">
    <property type="entry name" value="EF-hand-dom_pair"/>
</dbReference>
<dbReference type="InterPro" id="IPR000719">
    <property type="entry name" value="Prot_kinase_dom"/>
</dbReference>
<dbReference type="SUPFAM" id="SSF47473">
    <property type="entry name" value="EF-hand"/>
    <property type="match status" value="1"/>
</dbReference>
<keyword evidence="11" id="KW-1185">Reference proteome</keyword>
<comment type="caution">
    <text evidence="10">The sequence shown here is derived from an EMBL/GenBank/DDBJ whole genome shotgun (WGS) entry which is preliminary data.</text>
</comment>
<name>A0AAD1Y7I4_EUPCR</name>
<organism evidence="10 11">
    <name type="scientific">Euplotes crassus</name>
    <dbReference type="NCBI Taxonomy" id="5936"/>
    <lineage>
        <taxon>Eukaryota</taxon>
        <taxon>Sar</taxon>
        <taxon>Alveolata</taxon>
        <taxon>Ciliophora</taxon>
        <taxon>Intramacronucleata</taxon>
        <taxon>Spirotrichea</taxon>
        <taxon>Hypotrichia</taxon>
        <taxon>Euplotida</taxon>
        <taxon>Euplotidae</taxon>
        <taxon>Moneuplotes</taxon>
    </lineage>
</organism>
<dbReference type="Gene3D" id="3.30.200.20">
    <property type="entry name" value="Phosphorylase Kinase, domain 1"/>
    <property type="match status" value="1"/>
</dbReference>
<dbReference type="InterPro" id="IPR011009">
    <property type="entry name" value="Kinase-like_dom_sf"/>
</dbReference>
<keyword evidence="3" id="KW-0808">Transferase</keyword>
<dbReference type="InterPro" id="IPR008271">
    <property type="entry name" value="Ser/Thr_kinase_AS"/>
</dbReference>
<dbReference type="FunFam" id="1.10.510.10:FF:000571">
    <property type="entry name" value="Maternal embryonic leucine zipper kinase"/>
    <property type="match status" value="1"/>
</dbReference>
<evidence type="ECO:0000256" key="1">
    <source>
        <dbReference type="ARBA" id="ARBA00011245"/>
    </source>
</evidence>
<dbReference type="SMART" id="SM00220">
    <property type="entry name" value="S_TKc"/>
    <property type="match status" value="1"/>
</dbReference>
<evidence type="ECO:0000256" key="4">
    <source>
        <dbReference type="ARBA" id="ARBA00022741"/>
    </source>
</evidence>
<dbReference type="GO" id="GO:0005524">
    <property type="term" value="F:ATP binding"/>
    <property type="evidence" value="ECO:0007669"/>
    <property type="project" value="UniProtKB-UniRule"/>
</dbReference>
<evidence type="ECO:0000256" key="8">
    <source>
        <dbReference type="SAM" id="MobiDB-lite"/>
    </source>
</evidence>
<evidence type="ECO:0000256" key="6">
    <source>
        <dbReference type="ARBA" id="ARBA00022840"/>
    </source>
</evidence>
<dbReference type="Pfam" id="PF00069">
    <property type="entry name" value="Pkinase"/>
    <property type="match status" value="1"/>
</dbReference>
<dbReference type="PANTHER" id="PTHR24349">
    <property type="entry name" value="SERINE/THREONINE-PROTEIN KINASE"/>
    <property type="match status" value="1"/>
</dbReference>
<protein>
    <recommendedName>
        <fullName evidence="9">Protein kinase domain-containing protein</fullName>
    </recommendedName>
</protein>
<dbReference type="EMBL" id="CAMPGE010029132">
    <property type="protein sequence ID" value="CAI2386608.1"/>
    <property type="molecule type" value="Genomic_DNA"/>
</dbReference>
<keyword evidence="5" id="KW-0418">Kinase</keyword>
<gene>
    <name evidence="10" type="ORF">ECRASSUSDP1_LOCUS28230</name>
</gene>
<comment type="subunit">
    <text evidence="1">Monomer.</text>
</comment>
<dbReference type="GO" id="GO:0004674">
    <property type="term" value="F:protein serine/threonine kinase activity"/>
    <property type="evidence" value="ECO:0007669"/>
    <property type="project" value="UniProtKB-KW"/>
</dbReference>
<accession>A0AAD1Y7I4</accession>